<protein>
    <submittedName>
        <fullName evidence="3">Uncharacterized protein LOC106816218 isoform X1</fullName>
    </submittedName>
</protein>
<reference evidence="3" key="1">
    <citation type="submission" date="2025-08" db="UniProtKB">
        <authorList>
            <consortium name="RefSeq"/>
        </authorList>
    </citation>
    <scope>IDENTIFICATION</scope>
</reference>
<dbReference type="PANTHER" id="PTHR35824">
    <property type="entry name" value="MEMBRANE-ANCHORED JUNCTION PROTEIN MAJIN"/>
    <property type="match status" value="1"/>
</dbReference>
<evidence type="ECO:0000313" key="3">
    <source>
        <dbReference type="RefSeq" id="XP_014676278.1"/>
    </source>
</evidence>
<proteinExistence type="predicted"/>
<dbReference type="PANTHER" id="PTHR35824:SF1">
    <property type="entry name" value="MEMBRANE-ANCHORED JUNCTION PROTEIN"/>
    <property type="match status" value="1"/>
</dbReference>
<evidence type="ECO:0000313" key="2">
    <source>
        <dbReference type="Proteomes" id="UP000695022"/>
    </source>
</evidence>
<organism evidence="2 3">
    <name type="scientific">Priapulus caudatus</name>
    <name type="common">Priapulid worm</name>
    <dbReference type="NCBI Taxonomy" id="37621"/>
    <lineage>
        <taxon>Eukaryota</taxon>
        <taxon>Metazoa</taxon>
        <taxon>Ecdysozoa</taxon>
        <taxon>Scalidophora</taxon>
        <taxon>Priapulida</taxon>
        <taxon>Priapulimorpha</taxon>
        <taxon>Priapulimorphida</taxon>
        <taxon>Priapulidae</taxon>
        <taxon>Priapulus</taxon>
    </lineage>
</organism>
<accession>A0ABM1EVQ7</accession>
<dbReference type="InterPro" id="IPR027816">
    <property type="entry name" value="MAJIN"/>
</dbReference>
<gene>
    <name evidence="3" type="primary">LOC106816218</name>
</gene>
<feature type="region of interest" description="Disordered" evidence="1">
    <location>
        <begin position="175"/>
        <end position="210"/>
    </location>
</feature>
<feature type="region of interest" description="Disordered" evidence="1">
    <location>
        <begin position="779"/>
        <end position="802"/>
    </location>
</feature>
<dbReference type="Pfam" id="PF15077">
    <property type="entry name" value="MAJIN"/>
    <property type="match status" value="1"/>
</dbReference>
<evidence type="ECO:0000256" key="1">
    <source>
        <dbReference type="SAM" id="MobiDB-lite"/>
    </source>
</evidence>
<feature type="region of interest" description="Disordered" evidence="1">
    <location>
        <begin position="880"/>
        <end position="901"/>
    </location>
</feature>
<keyword evidence="2" id="KW-1185">Reference proteome</keyword>
<feature type="compositionally biased region" description="Basic and acidic residues" evidence="1">
    <location>
        <begin position="187"/>
        <end position="201"/>
    </location>
</feature>
<dbReference type="Proteomes" id="UP000695022">
    <property type="component" value="Unplaced"/>
</dbReference>
<sequence length="986" mass="107968">MPLKFKLPFPNTMIVRHKNMIYKAKIVFRGPQQDSLRKISQNDIQSEMEVAVRAALHMKEDMYPFRTDHFVIYPYSKKWRLAQEIVFLHHKKMLQTYHRVIIINVEVISQQEGSNTIQDTIIPAETCKDVNEHLQFKKDVVFKIPGCLVQRRKREETLPKKQSLHQHKFYRKRRKPMNNVDILDNPDLFKDRPLSKDRQQHQADSSFIESDSDIGSQLSVMDLIIKAASKQPRPILDTPGSISSTFHVTEFPRNQEDETDSDVASLMSATNMRLMEAVRNKTRVLSNGNCSDKTPSCRAVQEHCLAEKATKGIYENLSHETGCVPGAVCSPVSVNTVRSHSSELPAQSVSVASYPTKNDGGKLPVQPNVATAKTANVGQVPFSVYATRNYVDQLPVWPTVPTMETANEYVSRLPVQPVPVSVETASSSHGQLSVKPFLTSVSHCSINNGQLPVQPISEAMEAALCCSRQFPAWPVAEAVEEAKRSGRQLPVKPVPVSVSTFMNYVGQLPVEPGSASVDIARSYSEPIPVQPAVTTMTTASNNSGQPPVQAAPVTLQAHGNYGDQSQFHPTSMETDSNCFGQLPQAAVTMETARHYSDQLLVHPAPVSIYPVRCYRSQIPAPALGGCVTSYHSTGPAQTNAASLEVAWQCHDSLVPCAPVPVSAVAPNGESGLLSYQQALVYPDSSDRRLMLSPNSSSTCPLNTAAIAGSASCHQQAGENGRGTIPQSNNLPHLVDPLVTTCLPAAPTMPEALPPFQCIPSLHSPTLPVSHGPMTGHVPPVSMSREEEEARKRCSQQRPPSTGHVSIASVWPLVAEPMPSLKCSSCNSLHVDPEASTDVEALQKSKSSTSSQASSLAHSLVASEISEEPAHLFDTADACQKDVSPGIPTDKSGDTTVHGSQDSTASYYNVEMVKIRNQREQTSPYLYPEGFDDDLENPMYGAVTHSEDEETSYGDDEGVGYDEVRVGRRQRRTSHSLLTAIVDYFVR</sequence>
<dbReference type="RefSeq" id="XP_014676278.1">
    <property type="nucleotide sequence ID" value="XM_014820792.1"/>
</dbReference>
<dbReference type="GeneID" id="106816218"/>
<name>A0ABM1EVQ7_PRICU</name>